<dbReference type="AlphaFoldDB" id="A0A9P1BPU4"/>
<name>A0A9P1BPU4_9DINO</name>
<feature type="compositionally biased region" description="Basic residues" evidence="1">
    <location>
        <begin position="13"/>
        <end position="22"/>
    </location>
</feature>
<evidence type="ECO:0000256" key="1">
    <source>
        <dbReference type="SAM" id="MobiDB-lite"/>
    </source>
</evidence>
<feature type="compositionally biased region" description="Basic and acidic residues" evidence="1">
    <location>
        <begin position="1"/>
        <end position="12"/>
    </location>
</feature>
<protein>
    <submittedName>
        <fullName evidence="2">Uncharacterized protein</fullName>
    </submittedName>
</protein>
<dbReference type="Proteomes" id="UP001152797">
    <property type="component" value="Unassembled WGS sequence"/>
</dbReference>
<accession>A0A9P1BPU4</accession>
<comment type="caution">
    <text evidence="2">The sequence shown here is derived from an EMBL/GenBank/DDBJ whole genome shotgun (WGS) entry which is preliminary data.</text>
</comment>
<sequence>MNRRDQFQEIKKNRNKSAGKGKKFPVEITERVDVSDSIALQKAKDYVNIRQFVKECRRRWGMDKEVAKEEWKTLLADPKVPKSEDERGWVTMPALSSVKSGPKILMSQLLLNSRMSIYRFIYIVI</sequence>
<feature type="region of interest" description="Disordered" evidence="1">
    <location>
        <begin position="1"/>
        <end position="22"/>
    </location>
</feature>
<reference evidence="2" key="1">
    <citation type="submission" date="2022-10" db="EMBL/GenBank/DDBJ databases">
        <authorList>
            <person name="Chen Y."/>
            <person name="Dougan E. K."/>
            <person name="Chan C."/>
            <person name="Rhodes N."/>
            <person name="Thang M."/>
        </authorList>
    </citation>
    <scope>NUCLEOTIDE SEQUENCE</scope>
</reference>
<evidence type="ECO:0000313" key="2">
    <source>
        <dbReference type="EMBL" id="CAI3977259.1"/>
    </source>
</evidence>
<dbReference type="OrthoDB" id="428714at2759"/>
<evidence type="ECO:0000313" key="3">
    <source>
        <dbReference type="EMBL" id="CAL1130634.1"/>
    </source>
</evidence>
<gene>
    <name evidence="2" type="ORF">C1SCF055_LOCUS5412</name>
</gene>
<dbReference type="EMBL" id="CAMXCT020000331">
    <property type="protein sequence ID" value="CAL1130634.1"/>
    <property type="molecule type" value="Genomic_DNA"/>
</dbReference>
<dbReference type="EMBL" id="CAMXCT010000331">
    <property type="protein sequence ID" value="CAI3977259.1"/>
    <property type="molecule type" value="Genomic_DNA"/>
</dbReference>
<reference evidence="3" key="2">
    <citation type="submission" date="2024-04" db="EMBL/GenBank/DDBJ databases">
        <authorList>
            <person name="Chen Y."/>
            <person name="Shah S."/>
            <person name="Dougan E. K."/>
            <person name="Thang M."/>
            <person name="Chan C."/>
        </authorList>
    </citation>
    <scope>NUCLEOTIDE SEQUENCE [LARGE SCALE GENOMIC DNA]</scope>
</reference>
<organism evidence="2">
    <name type="scientific">Cladocopium goreaui</name>
    <dbReference type="NCBI Taxonomy" id="2562237"/>
    <lineage>
        <taxon>Eukaryota</taxon>
        <taxon>Sar</taxon>
        <taxon>Alveolata</taxon>
        <taxon>Dinophyceae</taxon>
        <taxon>Suessiales</taxon>
        <taxon>Symbiodiniaceae</taxon>
        <taxon>Cladocopium</taxon>
    </lineage>
</organism>
<dbReference type="EMBL" id="CAMXCT030000331">
    <property type="protein sequence ID" value="CAL4764571.1"/>
    <property type="molecule type" value="Genomic_DNA"/>
</dbReference>
<evidence type="ECO:0000313" key="4">
    <source>
        <dbReference type="Proteomes" id="UP001152797"/>
    </source>
</evidence>
<proteinExistence type="predicted"/>
<keyword evidence="4" id="KW-1185">Reference proteome</keyword>